<proteinExistence type="predicted"/>
<evidence type="ECO:0008006" key="4">
    <source>
        <dbReference type="Google" id="ProtNLM"/>
    </source>
</evidence>
<comment type="caution">
    <text evidence="2">The sequence shown here is derived from an EMBL/GenBank/DDBJ whole genome shotgun (WGS) entry which is preliminary data.</text>
</comment>
<dbReference type="Proteomes" id="UP000034036">
    <property type="component" value="Unassembled WGS sequence"/>
</dbReference>
<gene>
    <name evidence="2" type="ORF">UV11_C0039G0003</name>
</gene>
<protein>
    <recommendedName>
        <fullName evidence="4">General secretion pathway GspH domain-containing protein</fullName>
    </recommendedName>
</protein>
<keyword evidence="1" id="KW-1133">Transmembrane helix</keyword>
<keyword evidence="1" id="KW-0812">Transmembrane</keyword>
<dbReference type="PROSITE" id="PS00409">
    <property type="entry name" value="PROKAR_NTER_METHYL"/>
    <property type="match status" value="1"/>
</dbReference>
<organism evidence="2 3">
    <name type="scientific">Candidatus Giovannonibacteria bacterium GW2011_GWF2_42_19</name>
    <dbReference type="NCBI Taxonomy" id="1618659"/>
    <lineage>
        <taxon>Bacteria</taxon>
        <taxon>Candidatus Giovannoniibacteriota</taxon>
    </lineage>
</organism>
<dbReference type="AlphaFoldDB" id="A0A0G0ZAZ9"/>
<evidence type="ECO:0000313" key="3">
    <source>
        <dbReference type="Proteomes" id="UP000034036"/>
    </source>
</evidence>
<reference evidence="2 3" key="1">
    <citation type="journal article" date="2015" name="Nature">
        <title>rRNA introns, odd ribosomes, and small enigmatic genomes across a large radiation of phyla.</title>
        <authorList>
            <person name="Brown C.T."/>
            <person name="Hug L.A."/>
            <person name="Thomas B.C."/>
            <person name="Sharon I."/>
            <person name="Castelle C.J."/>
            <person name="Singh A."/>
            <person name="Wilkins M.J."/>
            <person name="Williams K.H."/>
            <person name="Banfield J.F."/>
        </authorList>
    </citation>
    <scope>NUCLEOTIDE SEQUENCE [LARGE SCALE GENOMIC DNA]</scope>
</reference>
<accession>A0A0G0ZAZ9</accession>
<keyword evidence="1" id="KW-0472">Membrane</keyword>
<feature type="transmembrane region" description="Helical" evidence="1">
    <location>
        <begin position="20"/>
        <end position="39"/>
    </location>
</feature>
<name>A0A0G0ZAZ9_9BACT</name>
<dbReference type="InterPro" id="IPR045584">
    <property type="entry name" value="Pilin-like"/>
</dbReference>
<dbReference type="InterPro" id="IPR012902">
    <property type="entry name" value="N_methyl_site"/>
</dbReference>
<evidence type="ECO:0000313" key="2">
    <source>
        <dbReference type="EMBL" id="KKS45824.1"/>
    </source>
</evidence>
<sequence>MTRLKTSGSVEGFTLLETVFGIAIIIMIFSVLTMAFLSFRSSSQLSETHSQIVSILRDARSRTMASVGNTAYGVHFEESKAVLFQGGIYDALSPTNETYLLPASLIISSISLGGPQDVVFQRLNGFASASGTLTVSLRSDSSKASIVDILATGNVR</sequence>
<dbReference type="EMBL" id="LCDF01000039">
    <property type="protein sequence ID" value="KKS45824.1"/>
    <property type="molecule type" value="Genomic_DNA"/>
</dbReference>
<dbReference type="STRING" id="1618659.UV11_C0039G0003"/>
<dbReference type="SUPFAM" id="SSF54523">
    <property type="entry name" value="Pili subunits"/>
    <property type="match status" value="1"/>
</dbReference>
<evidence type="ECO:0000256" key="1">
    <source>
        <dbReference type="SAM" id="Phobius"/>
    </source>
</evidence>